<dbReference type="AlphaFoldDB" id="A0AAN8KDJ9"/>
<dbReference type="Proteomes" id="UP001347796">
    <property type="component" value="Unassembled WGS sequence"/>
</dbReference>
<dbReference type="InterPro" id="IPR006600">
    <property type="entry name" value="HTH_CenpB_DNA-bd_dom"/>
</dbReference>
<reference evidence="3 4" key="1">
    <citation type="submission" date="2024-01" db="EMBL/GenBank/DDBJ databases">
        <title>The genome of the rayed Mediterranean limpet Patella caerulea (Linnaeus, 1758).</title>
        <authorList>
            <person name="Anh-Thu Weber A."/>
            <person name="Halstead-Nussloch G."/>
        </authorList>
    </citation>
    <scope>NUCLEOTIDE SEQUENCE [LARGE SCALE GENOMIC DNA]</scope>
    <source>
        <strain evidence="3">AATW-2023a</strain>
        <tissue evidence="3">Whole specimen</tissue>
    </source>
</reference>
<keyword evidence="4" id="KW-1185">Reference proteome</keyword>
<evidence type="ECO:0000259" key="2">
    <source>
        <dbReference type="PROSITE" id="PS51253"/>
    </source>
</evidence>
<dbReference type="PROSITE" id="PS51253">
    <property type="entry name" value="HTH_CENPB"/>
    <property type="match status" value="1"/>
</dbReference>
<keyword evidence="1" id="KW-0238">DNA-binding</keyword>
<dbReference type="GO" id="GO:0003677">
    <property type="term" value="F:DNA binding"/>
    <property type="evidence" value="ECO:0007669"/>
    <property type="project" value="UniProtKB-KW"/>
</dbReference>
<proteinExistence type="predicted"/>
<evidence type="ECO:0000313" key="3">
    <source>
        <dbReference type="EMBL" id="KAK6194406.1"/>
    </source>
</evidence>
<evidence type="ECO:0000313" key="4">
    <source>
        <dbReference type="Proteomes" id="UP001347796"/>
    </source>
</evidence>
<name>A0AAN8KDJ9_PATCE</name>
<evidence type="ECO:0000256" key="1">
    <source>
        <dbReference type="ARBA" id="ARBA00023125"/>
    </source>
</evidence>
<comment type="caution">
    <text evidence="3">The sequence shown here is derived from an EMBL/GenBank/DDBJ whole genome shotgun (WGS) entry which is preliminary data.</text>
</comment>
<gene>
    <name evidence="3" type="ORF">SNE40_000044</name>
</gene>
<sequence length="157" mass="18057">MKTALHLYRNQAGGLNEVCRRFNISKSTFLRHLRGTNKFSKENIKGSGGRPVFPPELEAELVKYILQLERVLFGITKKDLLRLAFQLADRNGLSSNFNADTKSAGRYWFENFLRRNPEISLRTPEATSIARASGFSRPNVEQFFNILQEAVEQKKYD</sequence>
<feature type="domain" description="HTH CENPB-type" evidence="2">
    <location>
        <begin position="45"/>
        <end position="122"/>
    </location>
</feature>
<protein>
    <recommendedName>
        <fullName evidence="2">HTH CENPB-type domain-containing protein</fullName>
    </recommendedName>
</protein>
<dbReference type="EMBL" id="JAZGQO010000001">
    <property type="protein sequence ID" value="KAK6194406.1"/>
    <property type="molecule type" value="Genomic_DNA"/>
</dbReference>
<accession>A0AAN8KDJ9</accession>
<organism evidence="3 4">
    <name type="scientific">Patella caerulea</name>
    <name type="common">Rayed Mediterranean limpet</name>
    <dbReference type="NCBI Taxonomy" id="87958"/>
    <lineage>
        <taxon>Eukaryota</taxon>
        <taxon>Metazoa</taxon>
        <taxon>Spiralia</taxon>
        <taxon>Lophotrochozoa</taxon>
        <taxon>Mollusca</taxon>
        <taxon>Gastropoda</taxon>
        <taxon>Patellogastropoda</taxon>
        <taxon>Patelloidea</taxon>
        <taxon>Patellidae</taxon>
        <taxon>Patella</taxon>
    </lineage>
</organism>